<dbReference type="PANTHER" id="PTHR42949">
    <property type="entry name" value="ANAEROBIC GLYCEROL-3-PHOSPHATE DEHYDROGENASE SUBUNIT B"/>
    <property type="match status" value="1"/>
</dbReference>
<evidence type="ECO:0000313" key="4">
    <source>
        <dbReference type="Proteomes" id="UP000319094"/>
    </source>
</evidence>
<dbReference type="PANTHER" id="PTHR42949:SF3">
    <property type="entry name" value="ANAEROBIC GLYCEROL-3-PHOSPHATE DEHYDROGENASE SUBUNIT B"/>
    <property type="match status" value="1"/>
</dbReference>
<gene>
    <name evidence="3" type="ORF">FB468_1004</name>
</gene>
<dbReference type="InterPro" id="IPR051691">
    <property type="entry name" value="Metab_Enz_Cyan_OpOx_G3PDH"/>
</dbReference>
<evidence type="ECO:0000256" key="1">
    <source>
        <dbReference type="ARBA" id="ARBA00023002"/>
    </source>
</evidence>
<evidence type="ECO:0000259" key="2">
    <source>
        <dbReference type="Pfam" id="PF07992"/>
    </source>
</evidence>
<dbReference type="SUPFAM" id="SSF51905">
    <property type="entry name" value="FAD/NAD(P)-binding domain"/>
    <property type="match status" value="1"/>
</dbReference>
<keyword evidence="1" id="KW-0560">Oxidoreductase</keyword>
<dbReference type="EMBL" id="VFON01000001">
    <property type="protein sequence ID" value="TQL42992.1"/>
    <property type="molecule type" value="Genomic_DNA"/>
</dbReference>
<keyword evidence="4" id="KW-1185">Reference proteome</keyword>
<dbReference type="Proteomes" id="UP000319094">
    <property type="component" value="Unassembled WGS sequence"/>
</dbReference>
<evidence type="ECO:0000313" key="3">
    <source>
        <dbReference type="EMBL" id="TQL42992.1"/>
    </source>
</evidence>
<feature type="domain" description="FAD/NAD(P)-binding" evidence="2">
    <location>
        <begin position="13"/>
        <end position="181"/>
    </location>
</feature>
<dbReference type="Pfam" id="PF07992">
    <property type="entry name" value="Pyr_redox_2"/>
    <property type="match status" value="1"/>
</dbReference>
<dbReference type="GO" id="GO:0016491">
    <property type="term" value="F:oxidoreductase activity"/>
    <property type="evidence" value="ECO:0007669"/>
    <property type="project" value="UniProtKB-KW"/>
</dbReference>
<organism evidence="3 4">
    <name type="scientific">Leucobacter komagatae</name>
    <dbReference type="NCBI Taxonomy" id="55969"/>
    <lineage>
        <taxon>Bacteria</taxon>
        <taxon>Bacillati</taxon>
        <taxon>Actinomycetota</taxon>
        <taxon>Actinomycetes</taxon>
        <taxon>Micrococcales</taxon>
        <taxon>Microbacteriaceae</taxon>
        <taxon>Leucobacter</taxon>
    </lineage>
</organism>
<dbReference type="RefSeq" id="WP_170219630.1">
    <property type="nucleotide sequence ID" value="NZ_BAAAUY010000005.1"/>
</dbReference>
<dbReference type="PRINTS" id="PR00368">
    <property type="entry name" value="FADPNR"/>
</dbReference>
<dbReference type="InterPro" id="IPR036188">
    <property type="entry name" value="FAD/NAD-bd_sf"/>
</dbReference>
<dbReference type="InterPro" id="IPR023753">
    <property type="entry name" value="FAD/NAD-binding_dom"/>
</dbReference>
<sequence length="412" mass="43115">MNGGAVESVHRVDLVVVGGGPAGLSAAARAAEGGLTVVLIEENHQTGGKLRGQLHQENDGEWWIGWTLANDLLARVERAGVRILTDTVAWAIEPGWVVRATSSRGGDAAEIHTRTVLIATGAVEKPMPVEGWTLPGVFTIGGAQILTNTHRVRPGARSVVVGVDPLSLTIARAMKLGGVDVDSIVLPPAQVPDSDPQATLKRLGGLSKLAPYFYMRLGGALMAVPGLAAIAARVLPRSLPLWGIPLRLTTRLVRVVGDDRVTGAEVETVRANGAAVPGSRRVIRTDSVCLSNGLVPLSDLSASLGLEFVTSDSVGAKVPVHSATGATALPGLFLAGNTVGVESAKVSLKQGEIVAGEILATLGNHPFKTRETELGELRQLRADSEFTFEPAIQQGHDEIAALFTQRQEAPLP</sequence>
<dbReference type="Gene3D" id="3.50.50.60">
    <property type="entry name" value="FAD/NAD(P)-binding domain"/>
    <property type="match status" value="3"/>
</dbReference>
<name>A0A542Y4K0_9MICO</name>
<accession>A0A542Y4K0</accession>
<dbReference type="AlphaFoldDB" id="A0A542Y4K0"/>
<comment type="caution">
    <text evidence="3">The sequence shown here is derived from an EMBL/GenBank/DDBJ whole genome shotgun (WGS) entry which is preliminary data.</text>
</comment>
<dbReference type="PRINTS" id="PR00411">
    <property type="entry name" value="PNDRDTASEI"/>
</dbReference>
<protein>
    <submittedName>
        <fullName evidence="3">Sarcosine oxidase subunit alpha</fullName>
    </submittedName>
</protein>
<proteinExistence type="predicted"/>
<reference evidence="3 4" key="1">
    <citation type="submission" date="2019-06" db="EMBL/GenBank/DDBJ databases">
        <title>Sequencing the genomes of 1000 actinobacteria strains.</title>
        <authorList>
            <person name="Klenk H.-P."/>
        </authorList>
    </citation>
    <scope>NUCLEOTIDE SEQUENCE [LARGE SCALE GENOMIC DNA]</scope>
    <source>
        <strain evidence="3 4">DSM 8803</strain>
    </source>
</reference>